<dbReference type="EMBL" id="JBHSDP010000024">
    <property type="protein sequence ID" value="MFC4330599.1"/>
    <property type="molecule type" value="Genomic_DNA"/>
</dbReference>
<evidence type="ECO:0000259" key="4">
    <source>
        <dbReference type="Pfam" id="PF00668"/>
    </source>
</evidence>
<dbReference type="Gene3D" id="1.10.1200.10">
    <property type="entry name" value="ACP-like"/>
    <property type="match status" value="1"/>
</dbReference>
<dbReference type="SUPFAM" id="SSF56801">
    <property type="entry name" value="Acetyl-CoA synthetase-like"/>
    <property type="match status" value="1"/>
</dbReference>
<dbReference type="InterPro" id="IPR023213">
    <property type="entry name" value="CAT-like_dom_sf"/>
</dbReference>
<feature type="domain" description="Condensation" evidence="4">
    <location>
        <begin position="161"/>
        <end position="591"/>
    </location>
</feature>
<feature type="domain" description="Carrier" evidence="3">
    <location>
        <begin position="100"/>
        <end position="140"/>
    </location>
</feature>
<dbReference type="Proteomes" id="UP001595824">
    <property type="component" value="Unassembled WGS sequence"/>
</dbReference>
<protein>
    <submittedName>
        <fullName evidence="5">Condensation domain-containing protein</fullName>
    </submittedName>
</protein>
<dbReference type="RefSeq" id="WP_381741556.1">
    <property type="nucleotide sequence ID" value="NZ_JBHSDP010000024.1"/>
</dbReference>
<dbReference type="SUPFAM" id="SSF47336">
    <property type="entry name" value="ACP-like"/>
    <property type="match status" value="1"/>
</dbReference>
<gene>
    <name evidence="5" type="ORF">ACFPC0_23000</name>
</gene>
<dbReference type="Pfam" id="PF00550">
    <property type="entry name" value="PP-binding"/>
    <property type="match status" value="1"/>
</dbReference>
<organism evidence="5 6">
    <name type="scientific">Streptomyces andamanensis</name>
    <dbReference type="NCBI Taxonomy" id="1565035"/>
    <lineage>
        <taxon>Bacteria</taxon>
        <taxon>Bacillati</taxon>
        <taxon>Actinomycetota</taxon>
        <taxon>Actinomycetes</taxon>
        <taxon>Kitasatosporales</taxon>
        <taxon>Streptomycetaceae</taxon>
        <taxon>Streptomyces</taxon>
    </lineage>
</organism>
<keyword evidence="6" id="KW-1185">Reference proteome</keyword>
<evidence type="ECO:0000256" key="2">
    <source>
        <dbReference type="SAM" id="MobiDB-lite"/>
    </source>
</evidence>
<proteinExistence type="predicted"/>
<dbReference type="Pfam" id="PF00668">
    <property type="entry name" value="Condensation"/>
    <property type="match status" value="1"/>
</dbReference>
<reference evidence="6" key="1">
    <citation type="journal article" date="2019" name="Int. J. Syst. Evol. Microbiol.">
        <title>The Global Catalogue of Microorganisms (GCM) 10K type strain sequencing project: providing services to taxonomists for standard genome sequencing and annotation.</title>
        <authorList>
            <consortium name="The Broad Institute Genomics Platform"/>
            <consortium name="The Broad Institute Genome Sequencing Center for Infectious Disease"/>
            <person name="Wu L."/>
            <person name="Ma J."/>
        </authorList>
    </citation>
    <scope>NUCLEOTIDE SEQUENCE [LARGE SCALE GENOMIC DNA]</scope>
    <source>
        <strain evidence="6">PCU 347</strain>
    </source>
</reference>
<feature type="region of interest" description="Disordered" evidence="2">
    <location>
        <begin position="47"/>
        <end position="78"/>
    </location>
</feature>
<evidence type="ECO:0000259" key="3">
    <source>
        <dbReference type="Pfam" id="PF00550"/>
    </source>
</evidence>
<evidence type="ECO:0000313" key="6">
    <source>
        <dbReference type="Proteomes" id="UP001595824"/>
    </source>
</evidence>
<dbReference type="CDD" id="cd19531">
    <property type="entry name" value="LCL_NRPS-like"/>
    <property type="match status" value="1"/>
</dbReference>
<dbReference type="Gene3D" id="3.30.300.30">
    <property type="match status" value="1"/>
</dbReference>
<dbReference type="PANTHER" id="PTHR45527:SF1">
    <property type="entry name" value="FATTY ACID SYNTHASE"/>
    <property type="match status" value="1"/>
</dbReference>
<dbReference type="InterPro" id="IPR001242">
    <property type="entry name" value="Condensation_dom"/>
</dbReference>
<name>A0ABV8TIR3_9ACTN</name>
<sequence length="595" mass="64069">MTGSPGPAGTAGLTEQLRRTLPAAFVPGALIPLERLPLSRHGKVDRAVLPWPPPEESTGAAAGPDTSWPAGEPEPGTTAARVHRIWREMVPRPGPHFYISGGDSLLAGQLVAAVCRAFDIDLYTAEFLQTPHLEGLVQLVDKALASGGRESARVPAVPRTGQLPLSSAQRRMWLLHRSDPADVAMNIHGGLRLTGAIDPAGAARVLTGLTRRHEVLRTAFPDFDGHPVPVIADAVPVEVPGEEHRGLDAARRERAVRDACAAIGAAPFDLARGPLLRARLLTFADDDHFLALGLHHIVTDGWSWSVLARDVARLWAEDGASLPRLAVQYQDHAAWEAAQPEREEDVAYWTEVLRDPPPPPRPAGTPGRPPELSIAAGVTDVVWPDGFAARLEAFCARHEVTVFTVLLAGYALLLGRLAQQEDVIVAAPVANRTGVDVEPLVGCFINTLPLRLELDEDQTFAELLARARETATAAQAHGRLPIERMPLADADRGPGRSPLLQALLVVQNTPPWRAEHRGHRVEVVEQPSPRTHYLLKLEVLGTGAPLPARLVHAADAFGAAEAATLAAQLATLLDQALRDPDGYVYDFSLLDSPRR</sequence>
<dbReference type="PANTHER" id="PTHR45527">
    <property type="entry name" value="NONRIBOSOMAL PEPTIDE SYNTHETASE"/>
    <property type="match status" value="1"/>
</dbReference>
<comment type="cofactor">
    <cofactor evidence="1">
        <name>pantetheine 4'-phosphate</name>
        <dbReference type="ChEBI" id="CHEBI:47942"/>
    </cofactor>
</comment>
<dbReference type="InterPro" id="IPR036736">
    <property type="entry name" value="ACP-like_sf"/>
</dbReference>
<dbReference type="SUPFAM" id="SSF52777">
    <property type="entry name" value="CoA-dependent acyltransferases"/>
    <property type="match status" value="2"/>
</dbReference>
<dbReference type="Gene3D" id="3.30.559.30">
    <property type="entry name" value="Nonribosomal peptide synthetase, condensation domain"/>
    <property type="match status" value="1"/>
</dbReference>
<comment type="caution">
    <text evidence="5">The sequence shown here is derived from an EMBL/GenBank/DDBJ whole genome shotgun (WGS) entry which is preliminary data.</text>
</comment>
<dbReference type="InterPro" id="IPR009081">
    <property type="entry name" value="PP-bd_ACP"/>
</dbReference>
<evidence type="ECO:0000313" key="5">
    <source>
        <dbReference type="EMBL" id="MFC4330599.1"/>
    </source>
</evidence>
<accession>A0ABV8TIR3</accession>
<dbReference type="Gene3D" id="3.30.559.10">
    <property type="entry name" value="Chloramphenicol acetyltransferase-like domain"/>
    <property type="match status" value="1"/>
</dbReference>
<evidence type="ECO:0000256" key="1">
    <source>
        <dbReference type="ARBA" id="ARBA00001957"/>
    </source>
</evidence>
<dbReference type="InterPro" id="IPR045851">
    <property type="entry name" value="AMP-bd_C_sf"/>
</dbReference>